<evidence type="ECO:0000256" key="6">
    <source>
        <dbReference type="ARBA" id="ARBA00037589"/>
    </source>
</evidence>
<dbReference type="EC" id="4.2.1.75" evidence="3 9"/>
<proteinExistence type="inferred from homology"/>
<sequence>MPRPGVLVTQAGDRGALLTSTLCSRGFHAEHVPLIHTVARAEAASEFSDVAPSDVWVFTSAAAVRAVASHAPAVARLQAAPAAYALGAGTWQELIAVAPQAAQFPGVRGAGDFAKRLVEACPPPVGFIFPRGRLALEVLPEELRRVGRRVAEWIVYDTILRPEAANRLAERSGDIVILFSPSAVSAIAAHPSSGSLFAPGRFAWLPFGGTTASALDRLGVRHLEPPPEPSHEALILHLETLYPMGA</sequence>
<protein>
    <recommendedName>
        <fullName evidence="7 9">Uroporphyrinogen-III synthase</fullName>
        <ecNumber evidence="3 9">4.2.1.75</ecNumber>
    </recommendedName>
</protein>
<keyword evidence="12" id="KW-1185">Reference proteome</keyword>
<dbReference type="Gene3D" id="3.40.50.10090">
    <property type="match status" value="2"/>
</dbReference>
<comment type="catalytic activity">
    <reaction evidence="8 9">
        <text>hydroxymethylbilane = uroporphyrinogen III + H2O</text>
        <dbReference type="Rhea" id="RHEA:18965"/>
        <dbReference type="ChEBI" id="CHEBI:15377"/>
        <dbReference type="ChEBI" id="CHEBI:57308"/>
        <dbReference type="ChEBI" id="CHEBI:57845"/>
        <dbReference type="EC" id="4.2.1.75"/>
    </reaction>
</comment>
<reference evidence="11 12" key="1">
    <citation type="submission" date="2020-11" db="EMBL/GenBank/DDBJ databases">
        <title>Genomic insight of Alicyclobacillus mali FL 18 reveals a new arsenic-resistant strain, with potential in environmental biotechnology.</title>
        <authorList>
            <person name="Fiorentino G."/>
            <person name="Gallo G."/>
            <person name="Aulitto M."/>
        </authorList>
    </citation>
    <scope>NUCLEOTIDE SEQUENCE [LARGE SCALE GENOMIC DNA]</scope>
    <source>
        <strain evidence="11 12">FL 18</strain>
    </source>
</reference>
<evidence type="ECO:0000256" key="1">
    <source>
        <dbReference type="ARBA" id="ARBA00004772"/>
    </source>
</evidence>
<evidence type="ECO:0000256" key="5">
    <source>
        <dbReference type="ARBA" id="ARBA00023244"/>
    </source>
</evidence>
<evidence type="ECO:0000256" key="3">
    <source>
        <dbReference type="ARBA" id="ARBA00013109"/>
    </source>
</evidence>
<dbReference type="EMBL" id="JADPKZ010000047">
    <property type="protein sequence ID" value="MBF8378762.1"/>
    <property type="molecule type" value="Genomic_DNA"/>
</dbReference>
<comment type="pathway">
    <text evidence="1 9">Porphyrin-containing compound metabolism; protoporphyrin-IX biosynthesis; coproporphyrinogen-III from 5-aminolevulinate: step 3/4.</text>
</comment>
<evidence type="ECO:0000256" key="7">
    <source>
        <dbReference type="ARBA" id="ARBA00040167"/>
    </source>
</evidence>
<accession>A0ABS0F625</accession>
<dbReference type="PANTHER" id="PTHR38042">
    <property type="entry name" value="UROPORPHYRINOGEN-III SYNTHASE, CHLOROPLASTIC"/>
    <property type="match status" value="1"/>
</dbReference>
<keyword evidence="4 9" id="KW-0456">Lyase</keyword>
<dbReference type="CDD" id="cd06578">
    <property type="entry name" value="HemD"/>
    <property type="match status" value="1"/>
</dbReference>
<feature type="domain" description="Tetrapyrrole biosynthesis uroporphyrinogen III synthase" evidence="10">
    <location>
        <begin position="20"/>
        <end position="235"/>
    </location>
</feature>
<dbReference type="InterPro" id="IPR003754">
    <property type="entry name" value="4pyrrol_synth_uPrphyn_synth"/>
</dbReference>
<evidence type="ECO:0000256" key="9">
    <source>
        <dbReference type="RuleBase" id="RU366031"/>
    </source>
</evidence>
<organism evidence="11 12">
    <name type="scientific">Alicyclobacillus mali</name>
    <name type="common">ex Roth et al. 2021</name>
    <dbReference type="NCBI Taxonomy" id="1123961"/>
    <lineage>
        <taxon>Bacteria</taxon>
        <taxon>Bacillati</taxon>
        <taxon>Bacillota</taxon>
        <taxon>Bacilli</taxon>
        <taxon>Bacillales</taxon>
        <taxon>Alicyclobacillaceae</taxon>
        <taxon>Alicyclobacillus</taxon>
    </lineage>
</organism>
<dbReference type="SUPFAM" id="SSF69618">
    <property type="entry name" value="HemD-like"/>
    <property type="match status" value="1"/>
</dbReference>
<dbReference type="InterPro" id="IPR036108">
    <property type="entry name" value="4pyrrol_syn_uPrphyn_synt_sf"/>
</dbReference>
<evidence type="ECO:0000259" key="10">
    <source>
        <dbReference type="Pfam" id="PF02602"/>
    </source>
</evidence>
<comment type="caution">
    <text evidence="11">The sequence shown here is derived from an EMBL/GenBank/DDBJ whole genome shotgun (WGS) entry which is preliminary data.</text>
</comment>
<dbReference type="InterPro" id="IPR039793">
    <property type="entry name" value="UROS/Hem4"/>
</dbReference>
<keyword evidence="5 9" id="KW-0627">Porphyrin biosynthesis</keyword>
<dbReference type="RefSeq" id="WP_067848286.1">
    <property type="nucleotide sequence ID" value="NZ_JADPKZ010000047.1"/>
</dbReference>
<evidence type="ECO:0000256" key="2">
    <source>
        <dbReference type="ARBA" id="ARBA00008133"/>
    </source>
</evidence>
<comment type="function">
    <text evidence="6 9">Catalyzes cyclization of the linear tetrapyrrole, hydroxymethylbilane, to the macrocyclic uroporphyrinogen III.</text>
</comment>
<evidence type="ECO:0000256" key="8">
    <source>
        <dbReference type="ARBA" id="ARBA00048617"/>
    </source>
</evidence>
<dbReference type="PANTHER" id="PTHR38042:SF1">
    <property type="entry name" value="UROPORPHYRINOGEN-III SYNTHASE, CHLOROPLASTIC"/>
    <property type="match status" value="1"/>
</dbReference>
<evidence type="ECO:0000256" key="4">
    <source>
        <dbReference type="ARBA" id="ARBA00023239"/>
    </source>
</evidence>
<dbReference type="Proteomes" id="UP000642910">
    <property type="component" value="Unassembled WGS sequence"/>
</dbReference>
<evidence type="ECO:0000313" key="12">
    <source>
        <dbReference type="Proteomes" id="UP000642910"/>
    </source>
</evidence>
<gene>
    <name evidence="11" type="ORF">IW967_12940</name>
</gene>
<dbReference type="Pfam" id="PF02602">
    <property type="entry name" value="HEM4"/>
    <property type="match status" value="1"/>
</dbReference>
<name>A0ABS0F625_9BACL</name>
<evidence type="ECO:0000313" key="11">
    <source>
        <dbReference type="EMBL" id="MBF8378762.1"/>
    </source>
</evidence>
<comment type="similarity">
    <text evidence="2 9">Belongs to the uroporphyrinogen-III synthase family.</text>
</comment>